<feature type="domain" description="DUF2399" evidence="2">
    <location>
        <begin position="287"/>
        <end position="431"/>
    </location>
</feature>
<dbReference type="Pfam" id="PF09664">
    <property type="entry name" value="DUF2399"/>
    <property type="match status" value="1"/>
</dbReference>
<keyword evidence="5" id="KW-1185">Reference proteome</keyword>
<accession>A0A345NLY6</accession>
<dbReference type="OrthoDB" id="8188786at2"/>
<reference evidence="4 5" key="1">
    <citation type="submission" date="2018-07" db="EMBL/GenBank/DDBJ databases">
        <title>Complete genome sequencing of Ornithinimicrobium sp. AMA3305.</title>
        <authorList>
            <person name="Bae J.-W."/>
        </authorList>
    </citation>
    <scope>NUCLEOTIDE SEQUENCE [LARGE SCALE GENOMIC DNA]</scope>
    <source>
        <strain evidence="4 5">AMA3305</strain>
    </source>
</reference>
<dbReference type="InterPro" id="IPR024465">
    <property type="entry name" value="DUF2399"/>
</dbReference>
<dbReference type="RefSeq" id="WP_114927809.1">
    <property type="nucleotide sequence ID" value="NZ_CP031229.1"/>
</dbReference>
<dbReference type="Proteomes" id="UP000253790">
    <property type="component" value="Chromosome"/>
</dbReference>
<dbReference type="AlphaFoldDB" id="A0A345NLY6"/>
<evidence type="ECO:0000259" key="3">
    <source>
        <dbReference type="Pfam" id="PF11796"/>
    </source>
</evidence>
<name>A0A345NLY6_9MICO</name>
<gene>
    <name evidence="4" type="ORF">DV701_07810</name>
</gene>
<feature type="domain" description="Conserved hypothetical protein CHP02679 N terminus" evidence="3">
    <location>
        <begin position="29"/>
        <end position="265"/>
    </location>
</feature>
<dbReference type="InterPro" id="IPR024466">
    <property type="entry name" value="CHP02679_N"/>
</dbReference>
<dbReference type="KEGG" id="orn:DV701_07810"/>
<proteinExistence type="predicted"/>
<sequence length="435" mass="46113">MSSTWWAAPALSRTWALLAERLEREGLEARGLVTVPDLDREEQRALSDLLGRSVLTGRVRVDLAAVDRRLRERAGTDLVAAASAVLGRPLADRPAARAARAARQEEPYAVFAAWRDAHPGAADAGLDDRLDDWLAALRRDGVLGRDADPAALVGDALAVLWHQRDHLGRGGAGAIAAPPVARTELAARLLGDAHALDDDRRLGAVVLRAARLLREDVGTARDGDGAGDGAGAGAGEEPRSAREEWESVGVLTDRISSTCLTLGLLPSGEGPLAQRVGAYAEARAVLHLTWRDVDEGLALAPGQSVLVCENPRVVESAAASGPSGVGLVCTSGRPALVTLEVLARLRDAGALLRYHGDFDWAGLAMARDVVRRFGARPWRMSADDYLALPARLPLHGTRVEASWDPELAPAMARRGLAVHEEAALPALTEALVELT</sequence>
<dbReference type="EMBL" id="CP031229">
    <property type="protein sequence ID" value="AXH96044.1"/>
    <property type="molecule type" value="Genomic_DNA"/>
</dbReference>
<dbReference type="Pfam" id="PF11796">
    <property type="entry name" value="DUF3323"/>
    <property type="match status" value="1"/>
</dbReference>
<protein>
    <submittedName>
        <fullName evidence="4">TIGR02679 family protein</fullName>
    </submittedName>
</protein>
<evidence type="ECO:0000259" key="2">
    <source>
        <dbReference type="Pfam" id="PF09664"/>
    </source>
</evidence>
<feature type="region of interest" description="Disordered" evidence="1">
    <location>
        <begin position="219"/>
        <end position="243"/>
    </location>
</feature>
<dbReference type="NCBIfam" id="TIGR02679">
    <property type="entry name" value="TIGR02679 family protein"/>
    <property type="match status" value="1"/>
</dbReference>
<organism evidence="4 5">
    <name type="scientific">Ornithinimicrobium avium</name>
    <dbReference type="NCBI Taxonomy" id="2283195"/>
    <lineage>
        <taxon>Bacteria</taxon>
        <taxon>Bacillati</taxon>
        <taxon>Actinomycetota</taxon>
        <taxon>Actinomycetes</taxon>
        <taxon>Micrococcales</taxon>
        <taxon>Ornithinimicrobiaceae</taxon>
        <taxon>Ornithinimicrobium</taxon>
    </lineage>
</organism>
<evidence type="ECO:0000313" key="5">
    <source>
        <dbReference type="Proteomes" id="UP000253790"/>
    </source>
</evidence>
<evidence type="ECO:0000256" key="1">
    <source>
        <dbReference type="SAM" id="MobiDB-lite"/>
    </source>
</evidence>
<dbReference type="InterPro" id="IPR013495">
    <property type="entry name" value="CHP02679"/>
</dbReference>
<evidence type="ECO:0000313" key="4">
    <source>
        <dbReference type="EMBL" id="AXH96044.1"/>
    </source>
</evidence>